<gene>
    <name evidence="2" type="ORF">DI542_08805</name>
</gene>
<organism evidence="2 3">
    <name type="scientific">Acinetobacter johnsonii</name>
    <dbReference type="NCBI Taxonomy" id="40214"/>
    <lineage>
        <taxon>Bacteria</taxon>
        <taxon>Pseudomonadati</taxon>
        <taxon>Pseudomonadota</taxon>
        <taxon>Gammaproteobacteria</taxon>
        <taxon>Moraxellales</taxon>
        <taxon>Moraxellaceae</taxon>
        <taxon>Acinetobacter</taxon>
    </lineage>
</organism>
<dbReference type="Proteomes" id="UP000249282">
    <property type="component" value="Unassembled WGS sequence"/>
</dbReference>
<feature type="transmembrane region" description="Helical" evidence="1">
    <location>
        <begin position="44"/>
        <end position="64"/>
    </location>
</feature>
<reference evidence="2 3" key="1">
    <citation type="submission" date="2017-11" db="EMBL/GenBank/DDBJ databases">
        <title>Infants hospitalized years apart are colonized by the same room-sourced microbial strains.</title>
        <authorList>
            <person name="Brooks B."/>
            <person name="Olm M.R."/>
            <person name="Firek B.A."/>
            <person name="Baker R."/>
            <person name="Thomas B.C."/>
            <person name="Morowitz M.J."/>
            <person name="Banfield J.F."/>
        </authorList>
    </citation>
    <scope>NUCLEOTIDE SEQUENCE [LARGE SCALE GENOMIC DNA]</scope>
    <source>
        <strain evidence="2">S2_003_000_R3_20</strain>
    </source>
</reference>
<keyword evidence="1" id="KW-0812">Transmembrane</keyword>
<proteinExistence type="predicted"/>
<feature type="transmembrane region" description="Helical" evidence="1">
    <location>
        <begin position="7"/>
        <end position="24"/>
    </location>
</feature>
<evidence type="ECO:0000313" key="3">
    <source>
        <dbReference type="Proteomes" id="UP000249282"/>
    </source>
</evidence>
<evidence type="ECO:0000256" key="1">
    <source>
        <dbReference type="SAM" id="Phobius"/>
    </source>
</evidence>
<keyword evidence="1" id="KW-0472">Membrane</keyword>
<dbReference type="AlphaFoldDB" id="A0A2W5RM21"/>
<accession>A0A2W5RM21</accession>
<keyword evidence="1" id="KW-1133">Transmembrane helix</keyword>
<dbReference type="RefSeq" id="WP_428871407.1">
    <property type="nucleotide sequence ID" value="NZ_JBNRUP010000003.1"/>
</dbReference>
<comment type="caution">
    <text evidence="2">The sequence shown here is derived from an EMBL/GenBank/DDBJ whole genome shotgun (WGS) entry which is preliminary data.</text>
</comment>
<protein>
    <submittedName>
        <fullName evidence="2">Uncharacterized protein</fullName>
    </submittedName>
</protein>
<dbReference type="EMBL" id="QFQJ01000040">
    <property type="protein sequence ID" value="PZQ90069.1"/>
    <property type="molecule type" value="Genomic_DNA"/>
</dbReference>
<evidence type="ECO:0000313" key="2">
    <source>
        <dbReference type="EMBL" id="PZQ90069.1"/>
    </source>
</evidence>
<name>A0A2W5RM21_ACIJO</name>
<sequence>MSNKDFLLCLLLSAFVFFAIKFFWKWVNGGFNNGAVWEWMNRGFSFGLGFCAAMVVVILVIKLISGD</sequence>